<proteinExistence type="predicted"/>
<keyword evidence="2" id="KW-1185">Reference proteome</keyword>
<organism evidence="1 2">
    <name type="scientific">Paenibacillus psychroresistens</name>
    <dbReference type="NCBI Taxonomy" id="1778678"/>
    <lineage>
        <taxon>Bacteria</taxon>
        <taxon>Bacillati</taxon>
        <taxon>Bacillota</taxon>
        <taxon>Bacilli</taxon>
        <taxon>Bacillales</taxon>
        <taxon>Paenibacillaceae</taxon>
        <taxon>Paenibacillus</taxon>
    </lineage>
</organism>
<dbReference type="KEGG" id="ppsc:EHS13_30115"/>
<reference evidence="2" key="1">
    <citation type="submission" date="2018-11" db="EMBL/GenBank/DDBJ databases">
        <title>Complete genome sequence of Paenibacillus sp. ML311-T8.</title>
        <authorList>
            <person name="Nam Y.-D."/>
            <person name="Kang J."/>
            <person name="Chung W.-H."/>
            <person name="Park Y.S."/>
        </authorList>
    </citation>
    <scope>NUCLEOTIDE SEQUENCE [LARGE SCALE GENOMIC DNA]</scope>
    <source>
        <strain evidence="2">ML311-T8</strain>
    </source>
</reference>
<evidence type="ECO:0000313" key="2">
    <source>
        <dbReference type="Proteomes" id="UP000426246"/>
    </source>
</evidence>
<dbReference type="OrthoDB" id="2663004at2"/>
<evidence type="ECO:0000313" key="1">
    <source>
        <dbReference type="EMBL" id="QGQ98833.1"/>
    </source>
</evidence>
<accession>A0A6B8RTQ1</accession>
<dbReference type="RefSeq" id="WP_155703938.1">
    <property type="nucleotide sequence ID" value="NZ_CP034235.1"/>
</dbReference>
<sequence>MGGKTNIFDVRQLETIYLESRRFGQKAEASMQRIQLELSTLNDPSFQNELSAEQAISAREAISNMNEVMGVLKETLMSTNIFIEGKLAGAAQLARDKQEVSSTADKFSGFIKHMNLKK</sequence>
<dbReference type="Proteomes" id="UP000426246">
    <property type="component" value="Chromosome"/>
</dbReference>
<protein>
    <submittedName>
        <fullName evidence="1">Uncharacterized protein</fullName>
    </submittedName>
</protein>
<dbReference type="EMBL" id="CP034235">
    <property type="protein sequence ID" value="QGQ98833.1"/>
    <property type="molecule type" value="Genomic_DNA"/>
</dbReference>
<dbReference type="AlphaFoldDB" id="A0A6B8RTQ1"/>
<name>A0A6B8RTQ1_9BACL</name>
<gene>
    <name evidence="1" type="ORF">EHS13_30115</name>
</gene>